<gene>
    <name evidence="1" type="ORF">PGLA1383_LOCUS37867</name>
</gene>
<reference evidence="1" key="1">
    <citation type="submission" date="2021-02" db="EMBL/GenBank/DDBJ databases">
        <authorList>
            <person name="Dougan E. K."/>
            <person name="Rhodes N."/>
            <person name="Thang M."/>
            <person name="Chan C."/>
        </authorList>
    </citation>
    <scope>NUCLEOTIDE SEQUENCE</scope>
</reference>
<protein>
    <submittedName>
        <fullName evidence="1">Uncharacterized protein</fullName>
    </submittedName>
</protein>
<keyword evidence="2" id="KW-1185">Reference proteome</keyword>
<proteinExistence type="predicted"/>
<comment type="caution">
    <text evidence="1">The sequence shown here is derived from an EMBL/GenBank/DDBJ whole genome shotgun (WGS) entry which is preliminary data.</text>
</comment>
<evidence type="ECO:0000313" key="1">
    <source>
        <dbReference type="EMBL" id="CAE8620304.1"/>
    </source>
</evidence>
<dbReference type="Proteomes" id="UP000654075">
    <property type="component" value="Unassembled WGS sequence"/>
</dbReference>
<name>A0A813G2J1_POLGL</name>
<accession>A0A813G2J1</accession>
<dbReference type="AlphaFoldDB" id="A0A813G2J1"/>
<evidence type="ECO:0000313" key="2">
    <source>
        <dbReference type="Proteomes" id="UP000654075"/>
    </source>
</evidence>
<dbReference type="EMBL" id="CAJNNV010027411">
    <property type="protein sequence ID" value="CAE8620304.1"/>
    <property type="molecule type" value="Genomic_DNA"/>
</dbReference>
<organism evidence="1 2">
    <name type="scientific">Polarella glacialis</name>
    <name type="common">Dinoflagellate</name>
    <dbReference type="NCBI Taxonomy" id="89957"/>
    <lineage>
        <taxon>Eukaryota</taxon>
        <taxon>Sar</taxon>
        <taxon>Alveolata</taxon>
        <taxon>Dinophyceae</taxon>
        <taxon>Suessiales</taxon>
        <taxon>Suessiaceae</taxon>
        <taxon>Polarella</taxon>
    </lineage>
</organism>
<sequence>FRPLWTSSPTESPLSVWAPEELIPRGKFLGIQRGSNSVKERVALGHYATTSFSGPAAVSLLEVTDQQHSGFFAKHPRDDLHRFMEVFFPHPVRFRQIWRQQQSSSKPLCP</sequence>
<feature type="non-terminal residue" evidence="1">
    <location>
        <position position="110"/>
    </location>
</feature>
<dbReference type="OrthoDB" id="445567at2759"/>
<feature type="non-terminal residue" evidence="1">
    <location>
        <position position="1"/>
    </location>
</feature>